<evidence type="ECO:0000313" key="1">
    <source>
        <dbReference type="EMBL" id="KUM55974.1"/>
    </source>
</evidence>
<evidence type="ECO:0000313" key="2">
    <source>
        <dbReference type="Proteomes" id="UP000055045"/>
    </source>
</evidence>
<dbReference type="OrthoDB" id="191139at2759"/>
<gene>
    <name evidence="1" type="ORF">ACN42_g11262</name>
</gene>
<organism evidence="1 2">
    <name type="scientific">Penicillium freii</name>
    <dbReference type="NCBI Taxonomy" id="48697"/>
    <lineage>
        <taxon>Eukaryota</taxon>
        <taxon>Fungi</taxon>
        <taxon>Dikarya</taxon>
        <taxon>Ascomycota</taxon>
        <taxon>Pezizomycotina</taxon>
        <taxon>Eurotiomycetes</taxon>
        <taxon>Eurotiomycetidae</taxon>
        <taxon>Eurotiales</taxon>
        <taxon>Aspergillaceae</taxon>
        <taxon>Penicillium</taxon>
    </lineage>
</organism>
<dbReference type="EMBL" id="LLXE01000587">
    <property type="protein sequence ID" value="KUM55974.1"/>
    <property type="molecule type" value="Genomic_DNA"/>
</dbReference>
<dbReference type="AlphaFoldDB" id="A0A101M8K5"/>
<dbReference type="STRING" id="48697.A0A101M8K5"/>
<name>A0A101M8K5_PENFR</name>
<reference evidence="1 2" key="1">
    <citation type="submission" date="2015-10" db="EMBL/GenBank/DDBJ databases">
        <title>Genome sequencing of Penicillium freii.</title>
        <authorList>
            <person name="Nguyen H.D."/>
            <person name="Visagie C.M."/>
            <person name="Seifert K.A."/>
        </authorList>
    </citation>
    <scope>NUCLEOTIDE SEQUENCE [LARGE SCALE GENOMIC DNA]</scope>
    <source>
        <strain evidence="1 2">DAOM 242723</strain>
    </source>
</reference>
<proteinExistence type="predicted"/>
<comment type="caution">
    <text evidence="1">The sequence shown here is derived from an EMBL/GenBank/DDBJ whole genome shotgun (WGS) entry which is preliminary data.</text>
</comment>
<dbReference type="Proteomes" id="UP000055045">
    <property type="component" value="Unassembled WGS sequence"/>
</dbReference>
<protein>
    <submittedName>
        <fullName evidence="1">Uncharacterized protein</fullName>
    </submittedName>
</protein>
<keyword evidence="2" id="KW-1185">Reference proteome</keyword>
<accession>A0A101M8K5</accession>
<sequence length="66" mass="7192">MPPEFLEGLMTNPYVLKILKSSQQGAATTVWAAVGKEWEAKGGRYTEDCKEADRGQDDGQIFGVDG</sequence>